<gene>
    <name evidence="2" type="ORF">PPN31114_01361</name>
</gene>
<proteinExistence type="predicted"/>
<keyword evidence="1" id="KW-0732">Signal</keyword>
<keyword evidence="3" id="KW-1185">Reference proteome</keyword>
<dbReference type="AlphaFoldDB" id="A0A5E4TAI1"/>
<dbReference type="EMBL" id="CABPSK010000001">
    <property type="protein sequence ID" value="VVD85246.1"/>
    <property type="molecule type" value="Genomic_DNA"/>
</dbReference>
<dbReference type="RefSeq" id="WP_150678648.1">
    <property type="nucleotide sequence ID" value="NZ_CABPSK010000001.1"/>
</dbReference>
<evidence type="ECO:0000256" key="1">
    <source>
        <dbReference type="SAM" id="SignalP"/>
    </source>
</evidence>
<evidence type="ECO:0000313" key="3">
    <source>
        <dbReference type="Proteomes" id="UP000366945"/>
    </source>
</evidence>
<feature type="signal peptide" evidence="1">
    <location>
        <begin position="1"/>
        <end position="21"/>
    </location>
</feature>
<dbReference type="GeneID" id="300403414"/>
<protein>
    <recommendedName>
        <fullName evidence="4">Peptidase C39</fullName>
    </recommendedName>
</protein>
<accession>A0A5E4TAI1</accession>
<organism evidence="2 3">
    <name type="scientific">Pandoraea pneumonica</name>
    <dbReference type="NCBI Taxonomy" id="2508299"/>
    <lineage>
        <taxon>Bacteria</taxon>
        <taxon>Pseudomonadati</taxon>
        <taxon>Pseudomonadota</taxon>
        <taxon>Betaproteobacteria</taxon>
        <taxon>Burkholderiales</taxon>
        <taxon>Burkholderiaceae</taxon>
        <taxon>Pandoraea</taxon>
    </lineage>
</organism>
<name>A0A5E4TAI1_9BURK</name>
<feature type="chain" id="PRO_5022824209" description="Peptidase C39" evidence="1">
    <location>
        <begin position="22"/>
        <end position="255"/>
    </location>
</feature>
<dbReference type="Proteomes" id="UP000366945">
    <property type="component" value="Unassembled WGS sequence"/>
</dbReference>
<evidence type="ECO:0000313" key="2">
    <source>
        <dbReference type="EMBL" id="VVD85246.1"/>
    </source>
</evidence>
<reference evidence="2 3" key="1">
    <citation type="submission" date="2019-08" db="EMBL/GenBank/DDBJ databases">
        <authorList>
            <person name="Peeters C."/>
        </authorList>
    </citation>
    <scope>NUCLEOTIDE SEQUENCE [LARGE SCALE GENOMIC DNA]</scope>
    <source>
        <strain evidence="2 3">LMG 31114</strain>
    </source>
</reference>
<dbReference type="OrthoDB" id="8971138at2"/>
<sequence>MNRYVPMLAIPFVVSAVPAFASGVVPDSWQAVGDDVLAQATGKYAQQNMITGFQLVMQSQWQMPTGASLAATGVLGVNQNANNTGYQVQTAASTGIIPGVVNATTPITQAVAGAASVLVNGVAQVSQVAGNANNALNTATIQYAPGVSLTTLVPTSAQGQTNSQTTVGNLSASVAITSAGMQIALNTPNGNLGQSVAGGAGGAMNQIMQVVQVAGNAQQVMNTLQLNLQSNPLTSNALRQLGIQNAMANMVVVRH</sequence>
<evidence type="ECO:0008006" key="4">
    <source>
        <dbReference type="Google" id="ProtNLM"/>
    </source>
</evidence>